<reference evidence="2" key="1">
    <citation type="journal article" date="2019" name="Sci. Rep.">
        <title>Draft genome of Tanacetum cinerariifolium, the natural source of mosquito coil.</title>
        <authorList>
            <person name="Yamashiro T."/>
            <person name="Shiraishi A."/>
            <person name="Satake H."/>
            <person name="Nakayama K."/>
        </authorList>
    </citation>
    <scope>NUCLEOTIDE SEQUENCE</scope>
</reference>
<proteinExistence type="predicted"/>
<feature type="non-terminal residue" evidence="2">
    <location>
        <position position="583"/>
    </location>
</feature>
<comment type="caution">
    <text evidence="2">The sequence shown here is derived from an EMBL/GenBank/DDBJ whole genome shotgun (WGS) entry which is preliminary data.</text>
</comment>
<feature type="region of interest" description="Disordered" evidence="1">
    <location>
        <begin position="113"/>
        <end position="139"/>
    </location>
</feature>
<dbReference type="AlphaFoldDB" id="A0A699I5H7"/>
<evidence type="ECO:0000256" key="1">
    <source>
        <dbReference type="SAM" id="MobiDB-lite"/>
    </source>
</evidence>
<protein>
    <submittedName>
        <fullName evidence="2">Uncharacterized protein</fullName>
    </submittedName>
</protein>
<dbReference type="EMBL" id="BKCJ010246852">
    <property type="protein sequence ID" value="GEZ15682.1"/>
    <property type="molecule type" value="Genomic_DNA"/>
</dbReference>
<gene>
    <name evidence="2" type="ORF">Tci_487655</name>
</gene>
<organism evidence="2">
    <name type="scientific">Tanacetum cinerariifolium</name>
    <name type="common">Dalmatian daisy</name>
    <name type="synonym">Chrysanthemum cinerariifolium</name>
    <dbReference type="NCBI Taxonomy" id="118510"/>
    <lineage>
        <taxon>Eukaryota</taxon>
        <taxon>Viridiplantae</taxon>
        <taxon>Streptophyta</taxon>
        <taxon>Embryophyta</taxon>
        <taxon>Tracheophyta</taxon>
        <taxon>Spermatophyta</taxon>
        <taxon>Magnoliopsida</taxon>
        <taxon>eudicotyledons</taxon>
        <taxon>Gunneridae</taxon>
        <taxon>Pentapetalae</taxon>
        <taxon>asterids</taxon>
        <taxon>campanulids</taxon>
        <taxon>Asterales</taxon>
        <taxon>Asteraceae</taxon>
        <taxon>Asteroideae</taxon>
        <taxon>Anthemideae</taxon>
        <taxon>Anthemidinae</taxon>
        <taxon>Tanacetum</taxon>
    </lineage>
</organism>
<name>A0A699I5H7_TANCI</name>
<sequence length="583" mass="65584">DAKSLWEAIKNRFGGNKESKKMQKTILKQNYENFAASSQEGLDKTFNRFQKLISQLRIHGEVISHEDANLKLLRSLPSAWNNIALIMRNKSDVDTLSMVDLYNNVKVFESEIKGQSSSSSNSQNVAFVSSDNTSSTNETVNTAHNVSAASSKDQASTASYADDINTNDLKEMDLKWQVPMLTMRVKRRGHFARECRAPKNQENRNRDAPTINAPVDTSTTSALVVQDGIGSYVWSFQAEEELTNFALMAHTSSSSGSDSELHTCSKECLKSYNALQKQYDQQRETLNKSNLEIIDKTDLGYNGHVNESEVLNNVVDSCECDGDDNQINNRFKKSEGYHVVPSPYIGNYMTPRANLSFAGLDDFVFKSKIVKMRVFESKEVKKTVKPSLEKIEFVNARNTTVENENKAKKPRKFSQSPRVVSVAEKNRNNAVKSSTRWIWRPKGNVIDYISKDSGSYTLKRFNYVDPQGRLKDGISDEFGVKTGSEQKLILNGCMDWNETTAHHEIQVSAVGLTYYWLSKAAWMDLDSAKVKTVNKDVQIRALVDEKKIIVTEASIRCDLQLQDAEGTACLPNDTIFEELARIG</sequence>
<feature type="non-terminal residue" evidence="2">
    <location>
        <position position="1"/>
    </location>
</feature>
<dbReference type="Pfam" id="PF14223">
    <property type="entry name" value="Retrotran_gag_2"/>
    <property type="match status" value="1"/>
</dbReference>
<feature type="compositionally biased region" description="Low complexity" evidence="1">
    <location>
        <begin position="115"/>
        <end position="130"/>
    </location>
</feature>
<evidence type="ECO:0000313" key="2">
    <source>
        <dbReference type="EMBL" id="GEZ15682.1"/>
    </source>
</evidence>
<accession>A0A699I5H7</accession>